<dbReference type="Pfam" id="PF00005">
    <property type="entry name" value="ABC_tran"/>
    <property type="match status" value="1"/>
</dbReference>
<dbReference type="GO" id="GO:0005886">
    <property type="term" value="C:plasma membrane"/>
    <property type="evidence" value="ECO:0007669"/>
    <property type="project" value="TreeGrafter"/>
</dbReference>
<dbReference type="PROSITE" id="PS50893">
    <property type="entry name" value="ABC_TRANSPORTER_2"/>
    <property type="match status" value="1"/>
</dbReference>
<dbReference type="OrthoDB" id="5357528at2"/>
<gene>
    <name evidence="4" type="ORF">EAX62_16290</name>
</gene>
<sequence>MVNSPLVQGTKLARRFGTGSTAFVALHDTDLTIHQGARIALTGPSGSGKSTVLHLVAGLDRPSSGILSWPGLDNPEHHPGLVGVVFQSPSLIPALDVVENVELVSLIAGVSPVQARARATAALSILGLMSLADQLPEELSGGQAQRVAIARVLAGEPRLILADEPTGQLDRDTAAHVLDILEAAADSSGAALVVATHDPVVADRYPHRWSIEDGRLRTDAAATIHTAPEQDR</sequence>
<proteinExistence type="predicted"/>
<evidence type="ECO:0000313" key="5">
    <source>
        <dbReference type="Proteomes" id="UP000275256"/>
    </source>
</evidence>
<dbReference type="SMART" id="SM00382">
    <property type="entry name" value="AAA"/>
    <property type="match status" value="1"/>
</dbReference>
<name>A0A3M0GIG4_9ACTN</name>
<dbReference type="GO" id="GO:0022857">
    <property type="term" value="F:transmembrane transporter activity"/>
    <property type="evidence" value="ECO:0007669"/>
    <property type="project" value="TreeGrafter"/>
</dbReference>
<dbReference type="InterPro" id="IPR015854">
    <property type="entry name" value="ABC_transpr_LolD-like"/>
</dbReference>
<dbReference type="EMBL" id="REFW01000008">
    <property type="protein sequence ID" value="RMB57056.1"/>
    <property type="molecule type" value="Genomic_DNA"/>
</dbReference>
<keyword evidence="1" id="KW-0547">Nucleotide-binding</keyword>
<dbReference type="GO" id="GO:0005524">
    <property type="term" value="F:ATP binding"/>
    <property type="evidence" value="ECO:0007669"/>
    <property type="project" value="UniProtKB-KW"/>
</dbReference>
<dbReference type="InterPro" id="IPR017871">
    <property type="entry name" value="ABC_transporter-like_CS"/>
</dbReference>
<evidence type="ECO:0000313" key="4">
    <source>
        <dbReference type="EMBL" id="RMB57056.1"/>
    </source>
</evidence>
<evidence type="ECO:0000259" key="3">
    <source>
        <dbReference type="PROSITE" id="PS50893"/>
    </source>
</evidence>
<dbReference type="InterPro" id="IPR003593">
    <property type="entry name" value="AAA+_ATPase"/>
</dbReference>
<dbReference type="GO" id="GO:0016887">
    <property type="term" value="F:ATP hydrolysis activity"/>
    <property type="evidence" value="ECO:0007669"/>
    <property type="project" value="InterPro"/>
</dbReference>
<feature type="domain" description="ABC transporter" evidence="3">
    <location>
        <begin position="7"/>
        <end position="230"/>
    </location>
</feature>
<accession>A0A3M0GIG4</accession>
<dbReference type="AlphaFoldDB" id="A0A3M0GIG4"/>
<reference evidence="4 5" key="1">
    <citation type="submission" date="2018-10" db="EMBL/GenBank/DDBJ databases">
        <title>Tessaracoccus antarcticuss sp. nov., isolated from sediment.</title>
        <authorList>
            <person name="Zhou L.Y."/>
            <person name="Du Z.J."/>
        </authorList>
    </citation>
    <scope>NUCLEOTIDE SEQUENCE [LARGE SCALE GENOMIC DNA]</scope>
    <source>
        <strain evidence="4 5">JDX10</strain>
    </source>
</reference>
<evidence type="ECO:0000256" key="2">
    <source>
        <dbReference type="ARBA" id="ARBA00022840"/>
    </source>
</evidence>
<dbReference type="Proteomes" id="UP000275256">
    <property type="component" value="Unassembled WGS sequence"/>
</dbReference>
<protein>
    <submittedName>
        <fullName evidence="4">ATP-binding cassette domain-containing protein</fullName>
    </submittedName>
</protein>
<keyword evidence="5" id="KW-1185">Reference proteome</keyword>
<comment type="caution">
    <text evidence="4">The sequence shown here is derived from an EMBL/GenBank/DDBJ whole genome shotgun (WGS) entry which is preliminary data.</text>
</comment>
<dbReference type="InterPro" id="IPR003439">
    <property type="entry name" value="ABC_transporter-like_ATP-bd"/>
</dbReference>
<dbReference type="PANTHER" id="PTHR24220">
    <property type="entry name" value="IMPORT ATP-BINDING PROTEIN"/>
    <property type="match status" value="1"/>
</dbReference>
<organism evidence="4 5">
    <name type="scientific">Tessaracoccus antarcticus</name>
    <dbReference type="NCBI Taxonomy" id="2479848"/>
    <lineage>
        <taxon>Bacteria</taxon>
        <taxon>Bacillati</taxon>
        <taxon>Actinomycetota</taxon>
        <taxon>Actinomycetes</taxon>
        <taxon>Propionibacteriales</taxon>
        <taxon>Propionibacteriaceae</taxon>
        <taxon>Tessaracoccus</taxon>
    </lineage>
</organism>
<dbReference type="PANTHER" id="PTHR24220:SF685">
    <property type="entry name" value="ABC TRANSPORTER RELATED"/>
    <property type="match status" value="1"/>
</dbReference>
<dbReference type="Gene3D" id="3.40.50.300">
    <property type="entry name" value="P-loop containing nucleotide triphosphate hydrolases"/>
    <property type="match status" value="1"/>
</dbReference>
<evidence type="ECO:0000256" key="1">
    <source>
        <dbReference type="ARBA" id="ARBA00022741"/>
    </source>
</evidence>
<dbReference type="PROSITE" id="PS00211">
    <property type="entry name" value="ABC_TRANSPORTER_1"/>
    <property type="match status" value="1"/>
</dbReference>
<dbReference type="InterPro" id="IPR027417">
    <property type="entry name" value="P-loop_NTPase"/>
</dbReference>
<keyword evidence="2 4" id="KW-0067">ATP-binding</keyword>
<dbReference type="SUPFAM" id="SSF52540">
    <property type="entry name" value="P-loop containing nucleoside triphosphate hydrolases"/>
    <property type="match status" value="1"/>
</dbReference>